<name>A0A0P0Z0E3_9HYPH</name>
<dbReference type="Pfam" id="PF09981">
    <property type="entry name" value="DUF2218"/>
    <property type="match status" value="1"/>
</dbReference>
<proteinExistence type="predicted"/>
<dbReference type="InterPro" id="IPR014543">
    <property type="entry name" value="UCP028291"/>
</dbReference>
<evidence type="ECO:0000313" key="1">
    <source>
        <dbReference type="EMBL" id="BAT27468.1"/>
    </source>
</evidence>
<dbReference type="EMBL" id="LC066375">
    <property type="protein sequence ID" value="BAT27468.1"/>
    <property type="molecule type" value="Genomic_DNA"/>
</dbReference>
<dbReference type="Gene3D" id="3.30.310.50">
    <property type="entry name" value="Alpha-D-phosphohexomutase, C-terminal domain"/>
    <property type="match status" value="1"/>
</dbReference>
<dbReference type="AlphaFoldDB" id="A0A0P0Z0E3"/>
<sequence length="98" mass="10777">MLIATSRVLTSHGGRYLQQLCKHWSHRFEVEHGVDTGRIAFSAQSSLELSSDDEALTLVLSCADAAGLEAMKGVVEEHVKRFAFREALVFRWADAASG</sequence>
<organism evidence="1">
    <name type="scientific">Aureimonas frigidaquae</name>
    <dbReference type="NCBI Taxonomy" id="424757"/>
    <lineage>
        <taxon>Bacteria</taxon>
        <taxon>Pseudomonadati</taxon>
        <taxon>Pseudomonadota</taxon>
        <taxon>Alphaproteobacteria</taxon>
        <taxon>Hyphomicrobiales</taxon>
        <taxon>Aurantimonadaceae</taxon>
        <taxon>Aureimonas</taxon>
    </lineage>
</organism>
<protein>
    <recommendedName>
        <fullName evidence="2">DUF2218 domain-containing protein</fullName>
    </recommendedName>
</protein>
<evidence type="ECO:0008006" key="2">
    <source>
        <dbReference type="Google" id="ProtNLM"/>
    </source>
</evidence>
<reference evidence="1" key="1">
    <citation type="journal article" date="2015" name="Proc. Natl. Acad. Sci. U.S.A.">
        <title>Bacterial clade with the ribosomal RNA operon on a small plasmid rather than the chromosome.</title>
        <authorList>
            <person name="Anda M."/>
            <person name="Ohtsubo Y."/>
            <person name="Okubo T."/>
            <person name="Sugawara M."/>
            <person name="Nagata Y."/>
            <person name="Tsuda M."/>
            <person name="Minamisawa K."/>
            <person name="Mitsui H."/>
        </authorList>
    </citation>
    <scope>NUCLEOTIDE SEQUENCE</scope>
    <source>
        <strain evidence="1">JCM 14755</strain>
    </source>
</reference>
<accession>A0A0P0Z0E3</accession>
<dbReference type="PIRSF" id="PIRSF028291">
    <property type="entry name" value="UCP028291"/>
    <property type="match status" value="1"/>
</dbReference>